<feature type="domain" description="Sigma 54 modulation/S30EA ribosomal protein C-terminal" evidence="2">
    <location>
        <begin position="211"/>
        <end position="255"/>
    </location>
</feature>
<dbReference type="InterPro" id="IPR036567">
    <property type="entry name" value="RHF-like"/>
</dbReference>
<accession>A0ABS0CYF7</accession>
<dbReference type="PANTHER" id="PTHR33231:SF1">
    <property type="entry name" value="30S RIBOSOMAL PROTEIN"/>
    <property type="match status" value="1"/>
</dbReference>
<evidence type="ECO:0000313" key="4">
    <source>
        <dbReference type="Proteomes" id="UP000702209"/>
    </source>
</evidence>
<dbReference type="Pfam" id="PF02482">
    <property type="entry name" value="Ribosomal_S30AE"/>
    <property type="match status" value="1"/>
</dbReference>
<evidence type="ECO:0000256" key="1">
    <source>
        <dbReference type="ARBA" id="ARBA00022845"/>
    </source>
</evidence>
<evidence type="ECO:0000259" key="2">
    <source>
        <dbReference type="Pfam" id="PF16321"/>
    </source>
</evidence>
<protein>
    <submittedName>
        <fullName evidence="3">HPF/RaiA family ribosome-associated protein</fullName>
    </submittedName>
</protein>
<keyword evidence="4" id="KW-1185">Reference proteome</keyword>
<organism evidence="3 4">
    <name type="scientific">Nocardia amamiensis</name>
    <dbReference type="NCBI Taxonomy" id="404578"/>
    <lineage>
        <taxon>Bacteria</taxon>
        <taxon>Bacillati</taxon>
        <taxon>Actinomycetota</taxon>
        <taxon>Actinomycetes</taxon>
        <taxon>Mycobacteriales</taxon>
        <taxon>Nocardiaceae</taxon>
        <taxon>Nocardia</taxon>
    </lineage>
</organism>
<keyword evidence="1" id="KW-0810">Translation regulation</keyword>
<evidence type="ECO:0000313" key="3">
    <source>
        <dbReference type="EMBL" id="MBF6301530.1"/>
    </source>
</evidence>
<sequence>MTDSALQISIGHHVSAAAADYVRQKVGPALDHASEPLLGARVRVRGHADPAVARPIVAQANVNVNGRAVRVQVAAATTREAIDLLAARLKTRLERLARHWQAVRGGRPGLRPQHWRHGDLARASLPHVLDAAEQRRIVRRKSYALVGETCDEAVFDMETMDYDFHLFTESGTDVDSVLYRIGDVGYRLAQVAPRPEAVTRGVVSFTMSPTPAPVLDIQDAITRLELTGLPFVFFRDKASKRGSVLYRRYDGDYGLITPPTRR</sequence>
<dbReference type="EMBL" id="JADLQX010000028">
    <property type="protein sequence ID" value="MBF6301530.1"/>
    <property type="molecule type" value="Genomic_DNA"/>
</dbReference>
<comment type="caution">
    <text evidence="3">The sequence shown here is derived from an EMBL/GenBank/DDBJ whole genome shotgun (WGS) entry which is preliminary data.</text>
</comment>
<dbReference type="PANTHER" id="PTHR33231">
    <property type="entry name" value="30S RIBOSOMAL PROTEIN"/>
    <property type="match status" value="1"/>
</dbReference>
<dbReference type="Gene3D" id="3.30.505.50">
    <property type="entry name" value="Sigma 54 modulation/S30EA ribosomal protein, C-terminal domain"/>
    <property type="match status" value="2"/>
</dbReference>
<dbReference type="InterPro" id="IPR050574">
    <property type="entry name" value="HPF/YfiA_ribosome-assoc"/>
</dbReference>
<dbReference type="Gene3D" id="3.30.160.100">
    <property type="entry name" value="Ribosome hibernation promotion factor-like"/>
    <property type="match status" value="1"/>
</dbReference>
<feature type="domain" description="Sigma 54 modulation/S30EA ribosomal protein C-terminal" evidence="2">
    <location>
        <begin position="133"/>
        <end position="188"/>
    </location>
</feature>
<dbReference type="InterPro" id="IPR003489">
    <property type="entry name" value="RHF/RaiA"/>
</dbReference>
<dbReference type="SUPFAM" id="SSF69754">
    <property type="entry name" value="Ribosome binding protein Y (YfiA homologue)"/>
    <property type="match status" value="1"/>
</dbReference>
<dbReference type="InterPro" id="IPR038416">
    <property type="entry name" value="Ribosom_S30AE_C_sf"/>
</dbReference>
<proteinExistence type="predicted"/>
<dbReference type="InterPro" id="IPR032528">
    <property type="entry name" value="Ribosom_S30AE_C"/>
</dbReference>
<name>A0ABS0CYF7_9NOCA</name>
<dbReference type="Pfam" id="PF16321">
    <property type="entry name" value="Ribosom_S30AE_C"/>
    <property type="match status" value="2"/>
</dbReference>
<gene>
    <name evidence="3" type="ORF">IU459_28920</name>
</gene>
<reference evidence="3 4" key="1">
    <citation type="submission" date="2020-10" db="EMBL/GenBank/DDBJ databases">
        <title>Identification of Nocardia species via Next-generation sequencing and recognition of intraspecies genetic diversity.</title>
        <authorList>
            <person name="Li P."/>
            <person name="Li P."/>
            <person name="Lu B."/>
        </authorList>
    </citation>
    <scope>NUCLEOTIDE SEQUENCE [LARGE SCALE GENOMIC DNA]</scope>
    <source>
        <strain evidence="3 4">BJ06-0157</strain>
    </source>
</reference>
<dbReference type="Proteomes" id="UP000702209">
    <property type="component" value="Unassembled WGS sequence"/>
</dbReference>